<reference evidence="3" key="1">
    <citation type="submission" date="2017-02" db="EMBL/GenBank/DDBJ databases">
        <authorList>
            <person name="Varghese N."/>
            <person name="Submissions S."/>
        </authorList>
    </citation>
    <scope>NUCLEOTIDE SEQUENCE [LARGE SCALE GENOMIC DNA]</scope>
    <source>
        <strain evidence="3">ATCC 27862</strain>
    </source>
</reference>
<dbReference type="AlphaFoldDB" id="A0A1T4KLC4"/>
<keyword evidence="3" id="KW-1185">Reference proteome</keyword>
<accession>A0A1T4KLC4</accession>
<dbReference type="OrthoDB" id="397498at2"/>
<organism evidence="2 3">
    <name type="scientific">Mycoplasmopsis verecunda</name>
    <dbReference type="NCBI Taxonomy" id="171291"/>
    <lineage>
        <taxon>Bacteria</taxon>
        <taxon>Bacillati</taxon>
        <taxon>Mycoplasmatota</taxon>
        <taxon>Mycoplasmoidales</taxon>
        <taxon>Metamycoplasmataceae</taxon>
        <taxon>Mycoplasmopsis</taxon>
    </lineage>
</organism>
<feature type="transmembrane region" description="Helical" evidence="1">
    <location>
        <begin position="196"/>
        <end position="216"/>
    </location>
</feature>
<keyword evidence="1" id="KW-0812">Transmembrane</keyword>
<gene>
    <name evidence="2" type="ORF">SAMN02745154_00100</name>
</gene>
<feature type="transmembrane region" description="Helical" evidence="1">
    <location>
        <begin position="99"/>
        <end position="117"/>
    </location>
</feature>
<feature type="transmembrane region" description="Helical" evidence="1">
    <location>
        <begin position="129"/>
        <end position="147"/>
    </location>
</feature>
<evidence type="ECO:0000313" key="2">
    <source>
        <dbReference type="EMBL" id="SJZ43242.1"/>
    </source>
</evidence>
<dbReference type="STRING" id="171291.SAMN02745154_00100"/>
<dbReference type="Proteomes" id="UP000190389">
    <property type="component" value="Unassembled WGS sequence"/>
</dbReference>
<name>A0A1T4KLC4_9BACT</name>
<dbReference type="RefSeq" id="WP_078746852.1">
    <property type="nucleotide sequence ID" value="NZ_CP137850.1"/>
</dbReference>
<feature type="transmembrane region" description="Helical" evidence="1">
    <location>
        <begin position="21"/>
        <end position="40"/>
    </location>
</feature>
<protein>
    <submittedName>
        <fullName evidence="2">Uncharacterized protein</fullName>
    </submittedName>
</protein>
<dbReference type="EMBL" id="FUXF01000003">
    <property type="protein sequence ID" value="SJZ43242.1"/>
    <property type="molecule type" value="Genomic_DNA"/>
</dbReference>
<feature type="transmembrane region" description="Helical" evidence="1">
    <location>
        <begin position="167"/>
        <end position="184"/>
    </location>
</feature>
<evidence type="ECO:0000256" key="1">
    <source>
        <dbReference type="SAM" id="Phobius"/>
    </source>
</evidence>
<sequence>MKKKISSFFKKYFGHFTAQDWVTWTIGLILILTYIIVTLLEWHFRSLWVLEAYNLKGADGQSILQNIKEIADTNNPDTKRVITELVYPNATYLFWGGSTYWFTFMSNVLMGVTLFLYPIYQKSRRAQTFYFASMVYIIIVMLGYWGGVIFDHSIITSNRPFELGKTLIMHAVAPFLGLSTLFIYERKRIRIATKSIWAFMAWPIAYLLFTVAIYFIGYKFMQPFGGTELQRGVTIYGVVSFYHPLGYQGNSIFVVVVLDIIMVLCAIFAGPIIGFTLRKILRILQPKQRKLPPIYFIHPRTKKDILKTKQKAKLEKMIFKKVKKNSKEEILAKN</sequence>
<proteinExistence type="predicted"/>
<feature type="transmembrane region" description="Helical" evidence="1">
    <location>
        <begin position="252"/>
        <end position="277"/>
    </location>
</feature>
<evidence type="ECO:0000313" key="3">
    <source>
        <dbReference type="Proteomes" id="UP000190389"/>
    </source>
</evidence>
<keyword evidence="1" id="KW-0472">Membrane</keyword>
<dbReference type="NCBIfam" id="NF046009">
    <property type="entry name" value="MAGa3780_fam"/>
    <property type="match status" value="1"/>
</dbReference>
<keyword evidence="1" id="KW-1133">Transmembrane helix</keyword>